<gene>
    <name evidence="1" type="ORF">ACFO3N_19855</name>
</gene>
<accession>A0ABV8ZJZ7</accession>
<evidence type="ECO:0008006" key="3">
    <source>
        <dbReference type="Google" id="ProtNLM"/>
    </source>
</evidence>
<organism evidence="1 2">
    <name type="scientific">Flavobacterium chungangensis</name>
    <dbReference type="NCBI Taxonomy" id="2708132"/>
    <lineage>
        <taxon>Bacteria</taxon>
        <taxon>Pseudomonadati</taxon>
        <taxon>Bacteroidota</taxon>
        <taxon>Flavobacteriia</taxon>
        <taxon>Flavobacteriales</taxon>
        <taxon>Flavobacteriaceae</taxon>
        <taxon>Flavobacterium</taxon>
    </lineage>
</organism>
<evidence type="ECO:0000313" key="1">
    <source>
        <dbReference type="EMBL" id="MFC4479343.1"/>
    </source>
</evidence>
<keyword evidence="2" id="KW-1185">Reference proteome</keyword>
<sequence>MKQILLLLILGTITACQNKNYPDLINKESKFSDSDFTKEHFQEFLIYEDITTKNSKLPKPKPSAKKQYPWMLSVSKERTEETLNQIEKSIIAITDGASDYNKEPSNSINFSSLVDNFYTEQQLSEYRKNRSITTQTSILDYIKATIKKYDLTNEKNEKIKLNGEVLGLGGGGFEEKNGKLLEGIVFQTLGMGDSKYLRLKGYVDIEVEIPVEYEKIEITKSDIGDKFSIGGQKIQILEFDANAIHYKLFNSDSQNFSVYIDNCNGNYGSVQSPENIYDKFRDNQGLDYASFLKKYKEFGLDKMENPNEGNFVSVLKSDDCQLEKVFFYCSITSKLAKKTIRVPVNIQIK</sequence>
<evidence type="ECO:0000313" key="2">
    <source>
        <dbReference type="Proteomes" id="UP001596003"/>
    </source>
</evidence>
<comment type="caution">
    <text evidence="1">The sequence shown here is derived from an EMBL/GenBank/DDBJ whole genome shotgun (WGS) entry which is preliminary data.</text>
</comment>
<dbReference type="Proteomes" id="UP001596003">
    <property type="component" value="Unassembled WGS sequence"/>
</dbReference>
<name>A0ABV8ZJZ7_9FLAO</name>
<proteinExistence type="predicted"/>
<dbReference type="EMBL" id="JBHSFY010000014">
    <property type="protein sequence ID" value="MFC4479343.1"/>
    <property type="molecule type" value="Genomic_DNA"/>
</dbReference>
<reference evidence="2" key="1">
    <citation type="journal article" date="2019" name="Int. J. Syst. Evol. Microbiol.">
        <title>The Global Catalogue of Microorganisms (GCM) 10K type strain sequencing project: providing services to taxonomists for standard genome sequencing and annotation.</title>
        <authorList>
            <consortium name="The Broad Institute Genomics Platform"/>
            <consortium name="The Broad Institute Genome Sequencing Center for Infectious Disease"/>
            <person name="Wu L."/>
            <person name="Ma J."/>
        </authorList>
    </citation>
    <scope>NUCLEOTIDE SEQUENCE [LARGE SCALE GENOMIC DNA]</scope>
    <source>
        <strain evidence="2">NBRC 103627</strain>
    </source>
</reference>
<protein>
    <recommendedName>
        <fullName evidence="3">Lipoprotein</fullName>
    </recommendedName>
</protein>
<dbReference type="RefSeq" id="WP_379800653.1">
    <property type="nucleotide sequence ID" value="NZ_JBHSFY010000014.1"/>
</dbReference>
<dbReference type="PROSITE" id="PS51257">
    <property type="entry name" value="PROKAR_LIPOPROTEIN"/>
    <property type="match status" value="1"/>
</dbReference>